<organism evidence="2 3">
    <name type="scientific">Spiroplasma helicoides</name>
    <dbReference type="NCBI Taxonomy" id="216938"/>
    <lineage>
        <taxon>Bacteria</taxon>
        <taxon>Bacillati</taxon>
        <taxon>Mycoplasmatota</taxon>
        <taxon>Mollicutes</taxon>
        <taxon>Entomoplasmatales</taxon>
        <taxon>Spiroplasmataceae</taxon>
        <taxon>Spiroplasma</taxon>
    </lineage>
</organism>
<dbReference type="STRING" id="216938.SHELI_v1c10890"/>
<feature type="transmembrane region" description="Helical" evidence="1">
    <location>
        <begin position="81"/>
        <end position="102"/>
    </location>
</feature>
<reference evidence="2 3" key="1">
    <citation type="submission" date="2016-08" db="EMBL/GenBank/DDBJ databases">
        <title>Complete genome sequence of Spiroplasma helicoides TABS-2 (DSM 22551).</title>
        <authorList>
            <person name="Shen W.-Y."/>
            <person name="Lo W.-S."/>
            <person name="Lai Y.-C."/>
            <person name="Kuo C.-H."/>
        </authorList>
    </citation>
    <scope>NUCLEOTIDE SEQUENCE [LARGE SCALE GENOMIC DNA]</scope>
    <source>
        <strain evidence="2 3">TABS-2</strain>
    </source>
</reference>
<keyword evidence="1" id="KW-1133">Transmembrane helix</keyword>
<dbReference type="RefSeq" id="WP_069117446.1">
    <property type="nucleotide sequence ID" value="NZ_CP017015.1"/>
</dbReference>
<feature type="transmembrane region" description="Helical" evidence="1">
    <location>
        <begin position="164"/>
        <end position="183"/>
    </location>
</feature>
<accession>A0A1B3SM79</accession>
<dbReference type="EMBL" id="CP017015">
    <property type="protein sequence ID" value="AOG61036.1"/>
    <property type="molecule type" value="Genomic_DNA"/>
</dbReference>
<proteinExistence type="predicted"/>
<keyword evidence="3" id="KW-1185">Reference proteome</keyword>
<keyword evidence="1" id="KW-0472">Membrane</keyword>
<dbReference type="KEGG" id="shj:SHELI_v1c10890"/>
<protein>
    <recommendedName>
        <fullName evidence="4">Transmembrane protein</fullName>
    </recommendedName>
</protein>
<dbReference type="AlphaFoldDB" id="A0A1B3SM79"/>
<evidence type="ECO:0008006" key="4">
    <source>
        <dbReference type="Google" id="ProtNLM"/>
    </source>
</evidence>
<sequence length="223" mass="26416">MKSKVINTLFALFAYLVVSIFYNFNINNSLVDMENRLNSFLILGVIFLIFIFAVFFELLEQYLNHIKNIKENNNFRNISKTIMFSMLNLINIYVPLAIASFIRIVLKISIQDNFDALESVMILLFLLSFLTFAILLINTYFIIKFIHTIIKYNYLKKLYSFLKDIAFILIKLTNVLVQALIWLKTLLFLQKRQHIFILNIKAKIFEVFLLNKFFRRPPSIKLS</sequence>
<name>A0A1B3SM79_9MOLU</name>
<keyword evidence="1" id="KW-0812">Transmembrane</keyword>
<feature type="transmembrane region" description="Helical" evidence="1">
    <location>
        <begin position="37"/>
        <end position="60"/>
    </location>
</feature>
<evidence type="ECO:0000313" key="3">
    <source>
        <dbReference type="Proteomes" id="UP000094378"/>
    </source>
</evidence>
<gene>
    <name evidence="2" type="ORF">SHELI_v1c10890</name>
</gene>
<feature type="transmembrane region" description="Helical" evidence="1">
    <location>
        <begin position="122"/>
        <end position="143"/>
    </location>
</feature>
<evidence type="ECO:0000313" key="2">
    <source>
        <dbReference type="EMBL" id="AOG61036.1"/>
    </source>
</evidence>
<dbReference type="Proteomes" id="UP000094378">
    <property type="component" value="Chromosome"/>
</dbReference>
<evidence type="ECO:0000256" key="1">
    <source>
        <dbReference type="SAM" id="Phobius"/>
    </source>
</evidence>
<feature type="transmembrane region" description="Helical" evidence="1">
    <location>
        <begin position="5"/>
        <end position="25"/>
    </location>
</feature>